<dbReference type="GO" id="GO:0003700">
    <property type="term" value="F:DNA-binding transcription factor activity"/>
    <property type="evidence" value="ECO:0007669"/>
    <property type="project" value="UniProtKB-ARBA"/>
</dbReference>
<dbReference type="SUPFAM" id="SSF51206">
    <property type="entry name" value="cAMP-binding domain-like"/>
    <property type="match status" value="1"/>
</dbReference>
<evidence type="ECO:0000256" key="2">
    <source>
        <dbReference type="ARBA" id="ARBA00022566"/>
    </source>
</evidence>
<keyword evidence="15" id="KW-1185">Reference proteome</keyword>
<evidence type="ECO:0000256" key="4">
    <source>
        <dbReference type="ARBA" id="ARBA00023015"/>
    </source>
</evidence>
<dbReference type="GO" id="GO:0005829">
    <property type="term" value="C:cytosol"/>
    <property type="evidence" value="ECO:0007669"/>
    <property type="project" value="TreeGrafter"/>
</dbReference>
<dbReference type="Gene3D" id="2.60.120.10">
    <property type="entry name" value="Jelly Rolls"/>
    <property type="match status" value="1"/>
</dbReference>
<organism evidence="14 15">
    <name type="scientific">Mycolicibacterium canariasense</name>
    <name type="common">Mycobacterium canariasense</name>
    <dbReference type="NCBI Taxonomy" id="228230"/>
    <lineage>
        <taxon>Bacteria</taxon>
        <taxon>Bacillati</taxon>
        <taxon>Actinomycetota</taxon>
        <taxon>Actinomycetes</taxon>
        <taxon>Mycobacteriales</taxon>
        <taxon>Mycobacteriaceae</taxon>
        <taxon>Mycolicibacterium</taxon>
    </lineage>
</organism>
<feature type="domain" description="Cyclic nucleotide-binding" evidence="12">
    <location>
        <begin position="10"/>
        <end position="130"/>
    </location>
</feature>
<dbReference type="STRING" id="228230.RMCC_0626"/>
<dbReference type="PANTHER" id="PTHR24567:SF74">
    <property type="entry name" value="HTH-TYPE TRANSCRIPTIONAL REGULATOR ARCR"/>
    <property type="match status" value="1"/>
</dbReference>
<evidence type="ECO:0000313" key="15">
    <source>
        <dbReference type="Proteomes" id="UP000069443"/>
    </source>
</evidence>
<protein>
    <recommendedName>
        <fullName evidence="11">CRP-like cAMP-activated global transcriptional regulator</fullName>
    </recommendedName>
    <alternativeName>
        <fullName evidence="10">cAMP receptor protein</fullName>
    </alternativeName>
    <alternativeName>
        <fullName evidence="9">cAMP regulatory protein</fullName>
    </alternativeName>
</protein>
<dbReference type="FunFam" id="1.10.10.10:FF:000019">
    <property type="entry name" value="Crp/Fnr family transcriptional regulator"/>
    <property type="match status" value="1"/>
</dbReference>
<dbReference type="InterPro" id="IPR014710">
    <property type="entry name" value="RmlC-like_jellyroll"/>
</dbReference>
<evidence type="ECO:0000256" key="3">
    <source>
        <dbReference type="ARBA" id="ARBA00022741"/>
    </source>
</evidence>
<evidence type="ECO:0000256" key="11">
    <source>
        <dbReference type="ARBA" id="ARBA00068047"/>
    </source>
</evidence>
<evidence type="ECO:0000256" key="5">
    <source>
        <dbReference type="ARBA" id="ARBA00023125"/>
    </source>
</evidence>
<dbReference type="PROSITE" id="PS50042">
    <property type="entry name" value="CNMP_BINDING_3"/>
    <property type="match status" value="1"/>
</dbReference>
<dbReference type="PANTHER" id="PTHR24567">
    <property type="entry name" value="CRP FAMILY TRANSCRIPTIONAL REGULATORY PROTEIN"/>
    <property type="match status" value="1"/>
</dbReference>
<dbReference type="Gene3D" id="1.10.10.10">
    <property type="entry name" value="Winged helix-like DNA-binding domain superfamily/Winged helix DNA-binding domain"/>
    <property type="match status" value="1"/>
</dbReference>
<dbReference type="InterPro" id="IPR050397">
    <property type="entry name" value="Env_Response_Regulators"/>
</dbReference>
<dbReference type="CDD" id="cd00038">
    <property type="entry name" value="CAP_ED"/>
    <property type="match status" value="1"/>
</dbReference>
<evidence type="ECO:0000256" key="10">
    <source>
        <dbReference type="ARBA" id="ARBA00033082"/>
    </source>
</evidence>
<evidence type="ECO:0000256" key="8">
    <source>
        <dbReference type="ARBA" id="ARBA00023163"/>
    </source>
</evidence>
<evidence type="ECO:0000256" key="7">
    <source>
        <dbReference type="ARBA" id="ARBA00023159"/>
    </source>
</evidence>
<keyword evidence="6" id="KW-0114">cAMP</keyword>
<gene>
    <name evidence="14" type="ORF">RMCC_0626</name>
</gene>
<proteinExistence type="predicted"/>
<dbReference type="PROSITE" id="PS51063">
    <property type="entry name" value="HTH_CRP_2"/>
    <property type="match status" value="1"/>
</dbReference>
<keyword evidence="1" id="KW-0678">Repressor</keyword>
<dbReference type="PRINTS" id="PR00103">
    <property type="entry name" value="CAMPKINASE"/>
</dbReference>
<dbReference type="InterPro" id="IPR036390">
    <property type="entry name" value="WH_DNA-bd_sf"/>
</dbReference>
<dbReference type="RefSeq" id="WP_062655058.1">
    <property type="nucleotide sequence ID" value="NZ_BCSY01000021.1"/>
</dbReference>
<dbReference type="GO" id="GO:0003677">
    <property type="term" value="F:DNA binding"/>
    <property type="evidence" value="ECO:0007669"/>
    <property type="project" value="UniProtKB-KW"/>
</dbReference>
<dbReference type="GO" id="GO:0045893">
    <property type="term" value="P:positive regulation of DNA-templated transcription"/>
    <property type="evidence" value="ECO:0007669"/>
    <property type="project" value="UniProtKB-ARBA"/>
</dbReference>
<evidence type="ECO:0000313" key="14">
    <source>
        <dbReference type="EMBL" id="GAS93660.1"/>
    </source>
</evidence>
<keyword evidence="3" id="KW-0547">Nucleotide-binding</keyword>
<dbReference type="EMBL" id="BCSY01000021">
    <property type="protein sequence ID" value="GAS93660.1"/>
    <property type="molecule type" value="Genomic_DNA"/>
</dbReference>
<sequence>MHEALGRAGLFRGVAPEAVEAVTRKMQWASFARGEAVFTAGEPGDCLHVIVSGRVKVGRRIADGREVLLAVMGPSDMFGELSIFDPGPRTSTVTALTELHTAVMDRPGFAEWLEDCPQIAEQLLQVLARRLRRTNDTMSDLIFTDVPGRTAKQLLQLADRFGQTERNAVRLDHGLTQVELAQLIGASRETVNKALSDFAARGWLRMQEKSILIDQPAKLAKRAR</sequence>
<dbReference type="AlphaFoldDB" id="A0A117I8S3"/>
<keyword evidence="8" id="KW-0804">Transcription</keyword>
<dbReference type="SUPFAM" id="SSF46785">
    <property type="entry name" value="Winged helix' DNA-binding domain"/>
    <property type="match status" value="1"/>
</dbReference>
<evidence type="ECO:0000256" key="9">
    <source>
        <dbReference type="ARBA" id="ARBA00029868"/>
    </source>
</evidence>
<evidence type="ECO:0000256" key="1">
    <source>
        <dbReference type="ARBA" id="ARBA00022491"/>
    </source>
</evidence>
<keyword evidence="7" id="KW-0010">Activator</keyword>
<reference evidence="15" key="1">
    <citation type="journal article" date="2016" name="Genome Announc.">
        <title>Draft Genome Sequences of Five Rapidly Growing Mycobacterium Species, M. thermoresistibile, M. fortuitum subsp. acetamidolyticum, M. canariasense, M. brisbanense, and M. novocastrense.</title>
        <authorList>
            <person name="Katahira K."/>
            <person name="Ogura Y."/>
            <person name="Gotoh Y."/>
            <person name="Hayashi T."/>
        </authorList>
    </citation>
    <scope>NUCLEOTIDE SEQUENCE [LARGE SCALE GENOMIC DNA]</scope>
    <source>
        <strain evidence="15">JCM15298</strain>
    </source>
</reference>
<keyword evidence="4" id="KW-0805">Transcription regulation</keyword>
<dbReference type="SMART" id="SM00100">
    <property type="entry name" value="cNMP"/>
    <property type="match status" value="1"/>
</dbReference>
<dbReference type="SMART" id="SM00419">
    <property type="entry name" value="HTH_CRP"/>
    <property type="match status" value="1"/>
</dbReference>
<dbReference type="GO" id="GO:0045892">
    <property type="term" value="P:negative regulation of DNA-templated transcription"/>
    <property type="evidence" value="ECO:0007669"/>
    <property type="project" value="UniProtKB-ARBA"/>
</dbReference>
<dbReference type="Proteomes" id="UP000069443">
    <property type="component" value="Unassembled WGS sequence"/>
</dbReference>
<dbReference type="InterPro" id="IPR036388">
    <property type="entry name" value="WH-like_DNA-bd_sf"/>
</dbReference>
<evidence type="ECO:0000259" key="12">
    <source>
        <dbReference type="PROSITE" id="PS50042"/>
    </source>
</evidence>
<dbReference type="GO" id="GO:0030552">
    <property type="term" value="F:cAMP binding"/>
    <property type="evidence" value="ECO:0007669"/>
    <property type="project" value="UniProtKB-KW"/>
</dbReference>
<feature type="domain" description="HTH crp-type" evidence="13">
    <location>
        <begin position="144"/>
        <end position="217"/>
    </location>
</feature>
<dbReference type="InterPro" id="IPR000595">
    <property type="entry name" value="cNMP-bd_dom"/>
</dbReference>
<comment type="caution">
    <text evidence="14">The sequence shown here is derived from an EMBL/GenBank/DDBJ whole genome shotgun (WGS) entry which is preliminary data.</text>
</comment>
<dbReference type="Pfam" id="PF00027">
    <property type="entry name" value="cNMP_binding"/>
    <property type="match status" value="1"/>
</dbReference>
<keyword evidence="5" id="KW-0238">DNA-binding</keyword>
<reference evidence="15" key="2">
    <citation type="submission" date="2016-02" db="EMBL/GenBank/DDBJ databases">
        <title>Draft genome sequence of five rapidly growing Mycobacterium species.</title>
        <authorList>
            <person name="Katahira K."/>
            <person name="Gotou Y."/>
            <person name="Iida K."/>
            <person name="Ogura Y."/>
            <person name="Hayashi T."/>
        </authorList>
    </citation>
    <scope>NUCLEOTIDE SEQUENCE [LARGE SCALE GENOMIC DNA]</scope>
    <source>
        <strain evidence="15">JCM15298</strain>
    </source>
</reference>
<dbReference type="InterPro" id="IPR018490">
    <property type="entry name" value="cNMP-bd_dom_sf"/>
</dbReference>
<dbReference type="OrthoDB" id="892842at2"/>
<evidence type="ECO:0000256" key="6">
    <source>
        <dbReference type="ARBA" id="ARBA00023149"/>
    </source>
</evidence>
<dbReference type="Pfam" id="PF13545">
    <property type="entry name" value="HTH_Crp_2"/>
    <property type="match status" value="1"/>
</dbReference>
<name>A0A117I8S3_MYCCR</name>
<dbReference type="FunFam" id="2.60.120.10:FF:000003">
    <property type="entry name" value="Crp/Fnr family transcriptional regulator"/>
    <property type="match status" value="1"/>
</dbReference>
<keyword evidence="2" id="KW-0116">cAMP-binding</keyword>
<evidence type="ECO:0000259" key="13">
    <source>
        <dbReference type="PROSITE" id="PS51063"/>
    </source>
</evidence>
<accession>A0A117I8S3</accession>
<dbReference type="InterPro" id="IPR012318">
    <property type="entry name" value="HTH_CRP"/>
</dbReference>